<protein>
    <submittedName>
        <fullName evidence="2">Uncharacterized protein</fullName>
    </submittedName>
</protein>
<dbReference type="RefSeq" id="WP_025290521.1">
    <property type="nucleotide sequence ID" value="NZ_CP006644.1"/>
</dbReference>
<evidence type="ECO:0000313" key="3">
    <source>
        <dbReference type="Proteomes" id="UP000018851"/>
    </source>
</evidence>
<dbReference type="Proteomes" id="UP000018851">
    <property type="component" value="Chromosome"/>
</dbReference>
<name>W0A908_9SPHN</name>
<organism evidence="2 3">
    <name type="scientific">Sphingomonas sanxanigenens DSM 19645 = NX02</name>
    <dbReference type="NCBI Taxonomy" id="1123269"/>
    <lineage>
        <taxon>Bacteria</taxon>
        <taxon>Pseudomonadati</taxon>
        <taxon>Pseudomonadota</taxon>
        <taxon>Alphaproteobacteria</taxon>
        <taxon>Sphingomonadales</taxon>
        <taxon>Sphingomonadaceae</taxon>
        <taxon>Sphingomonas</taxon>
    </lineage>
</organism>
<keyword evidence="1" id="KW-0472">Membrane</keyword>
<keyword evidence="3" id="KW-1185">Reference proteome</keyword>
<keyword evidence="1" id="KW-1133">Transmembrane helix</keyword>
<feature type="transmembrane region" description="Helical" evidence="1">
    <location>
        <begin position="21"/>
        <end position="42"/>
    </location>
</feature>
<proteinExistence type="predicted"/>
<dbReference type="AlphaFoldDB" id="W0A908"/>
<evidence type="ECO:0000313" key="2">
    <source>
        <dbReference type="EMBL" id="AHE52155.1"/>
    </source>
</evidence>
<dbReference type="KEGG" id="ssan:NX02_01970"/>
<dbReference type="HOGENOM" id="CLU_2847581_0_0_5"/>
<accession>W0A908</accession>
<sequence>MMTDRRRAAVAGRIEQSRIRLQVGLGLFLSILLVQGVVSMTLPGKQGTEVANVQDRFAVAELSAR</sequence>
<keyword evidence="1" id="KW-0812">Transmembrane</keyword>
<evidence type="ECO:0000256" key="1">
    <source>
        <dbReference type="SAM" id="Phobius"/>
    </source>
</evidence>
<reference evidence="2 3" key="1">
    <citation type="submission" date="2013-07" db="EMBL/GenBank/DDBJ databases">
        <title>Completed genome of Sphingomonas sanxanigenens NX02.</title>
        <authorList>
            <person name="Ma T."/>
            <person name="Huang H."/>
            <person name="Wu M."/>
            <person name="Li X."/>
            <person name="Li G."/>
        </authorList>
    </citation>
    <scope>NUCLEOTIDE SEQUENCE [LARGE SCALE GENOMIC DNA]</scope>
    <source>
        <strain evidence="2 3">NX02</strain>
    </source>
</reference>
<gene>
    <name evidence="2" type="ORF">NX02_01970</name>
</gene>
<dbReference type="EMBL" id="CP006644">
    <property type="protein sequence ID" value="AHE52155.1"/>
    <property type="molecule type" value="Genomic_DNA"/>
</dbReference>